<name>A0A151B088_9FIRM</name>
<evidence type="ECO:0000313" key="2">
    <source>
        <dbReference type="Proteomes" id="UP000075670"/>
    </source>
</evidence>
<comment type="caution">
    <text evidence="1">The sequence shown here is derived from an EMBL/GenBank/DDBJ whole genome shotgun (WGS) entry which is preliminary data.</text>
</comment>
<reference evidence="1 2" key="1">
    <citation type="submission" date="2016-02" db="EMBL/GenBank/DDBJ databases">
        <title>Genome sequence of Moorella mulderi DSM 14980.</title>
        <authorList>
            <person name="Poehlein A."/>
            <person name="Daniel R."/>
        </authorList>
    </citation>
    <scope>NUCLEOTIDE SEQUENCE [LARGE SCALE GENOMIC DNA]</scope>
    <source>
        <strain evidence="1 2">DSM 14980</strain>
    </source>
</reference>
<gene>
    <name evidence="1" type="ORF">MOMUL_00070</name>
</gene>
<dbReference type="RefSeq" id="WP_062279915.1">
    <property type="nucleotide sequence ID" value="NZ_LTBC01000001.1"/>
</dbReference>
<sequence length="404" mass="45135">MTAIIDFLRAERSGTRVEFLAPALMVAGLAYSLIHNLGWMAACDGATAKKTALLPLPLPLAAGMAGEKIVTARNIARETGILPGRRKEIKKAKTIVQEPTGPSSFVNHTENVVYYHTREREGGPVVYVPCQPLGALAELPHMPKDLARALQDVPAEAQPMLAAICTLFLEQVDDITKKYHQKNPGMTHGAIKTSLRELAERMGLSPCGKNFRMIAEMLGLLVFTHAKDFVIGYKRKKEKTEEIVMAMGRFITWIEYRWKKDRPFDDITVGITICPALTDFLLSPECQSQLVWVPVNIIKKLRRKTRRSRYSIPALFYIMAAKPGKGKPFRIGWEKMAEKILPGHTESGRKIRPSEKRELVRAILGDIAETGVIRVEEESDGVFTIHYPQTHKTPKLLTSGDSNI</sequence>
<keyword evidence="2" id="KW-1185">Reference proteome</keyword>
<accession>A0A151B088</accession>
<proteinExistence type="predicted"/>
<dbReference type="AlphaFoldDB" id="A0A151B088"/>
<dbReference type="EMBL" id="LTBC01000001">
    <property type="protein sequence ID" value="KYH33306.1"/>
    <property type="molecule type" value="Genomic_DNA"/>
</dbReference>
<dbReference type="Proteomes" id="UP000075670">
    <property type="component" value="Unassembled WGS sequence"/>
</dbReference>
<evidence type="ECO:0000313" key="1">
    <source>
        <dbReference type="EMBL" id="KYH33306.1"/>
    </source>
</evidence>
<dbReference type="PATRIC" id="fig|1122241.3.peg.7"/>
<protein>
    <submittedName>
        <fullName evidence="1">Uncharacterized protein</fullName>
    </submittedName>
</protein>
<organism evidence="1 2">
    <name type="scientific">Moorella mulderi DSM 14980</name>
    <dbReference type="NCBI Taxonomy" id="1122241"/>
    <lineage>
        <taxon>Bacteria</taxon>
        <taxon>Bacillati</taxon>
        <taxon>Bacillota</taxon>
        <taxon>Clostridia</taxon>
        <taxon>Neomoorellales</taxon>
        <taxon>Neomoorellaceae</taxon>
        <taxon>Neomoorella</taxon>
    </lineage>
</organism>